<proteinExistence type="predicted"/>
<dbReference type="AlphaFoldDB" id="A0A2P6PD11"/>
<accession>A0A2P6PD11</accession>
<name>A0A2P6PD11_ROSCH</name>
<keyword evidence="2" id="KW-1185">Reference proteome</keyword>
<dbReference type="Proteomes" id="UP000238479">
    <property type="component" value="Chromosome 7"/>
</dbReference>
<dbReference type="EMBL" id="PDCK01000045">
    <property type="protein sequence ID" value="PRQ19811.1"/>
    <property type="molecule type" value="Genomic_DNA"/>
</dbReference>
<organism evidence="1 2">
    <name type="scientific">Rosa chinensis</name>
    <name type="common">China rose</name>
    <dbReference type="NCBI Taxonomy" id="74649"/>
    <lineage>
        <taxon>Eukaryota</taxon>
        <taxon>Viridiplantae</taxon>
        <taxon>Streptophyta</taxon>
        <taxon>Embryophyta</taxon>
        <taxon>Tracheophyta</taxon>
        <taxon>Spermatophyta</taxon>
        <taxon>Magnoliopsida</taxon>
        <taxon>eudicotyledons</taxon>
        <taxon>Gunneridae</taxon>
        <taxon>Pentapetalae</taxon>
        <taxon>rosids</taxon>
        <taxon>fabids</taxon>
        <taxon>Rosales</taxon>
        <taxon>Rosaceae</taxon>
        <taxon>Rosoideae</taxon>
        <taxon>Rosoideae incertae sedis</taxon>
        <taxon>Rosa</taxon>
    </lineage>
</organism>
<evidence type="ECO:0000313" key="2">
    <source>
        <dbReference type="Proteomes" id="UP000238479"/>
    </source>
</evidence>
<gene>
    <name evidence="1" type="ORF">RchiOBHm_Chr7g0221401</name>
</gene>
<protein>
    <submittedName>
        <fullName evidence="1">Uncharacterized protein</fullName>
    </submittedName>
</protein>
<sequence length="41" mass="4757">MLSCLHVILIQCKFTLVEIQIFCLGCTELKIFCILYPSCYL</sequence>
<evidence type="ECO:0000313" key="1">
    <source>
        <dbReference type="EMBL" id="PRQ19811.1"/>
    </source>
</evidence>
<dbReference type="Gramene" id="PRQ19811">
    <property type="protein sequence ID" value="PRQ19811"/>
    <property type="gene ID" value="RchiOBHm_Chr7g0221401"/>
</dbReference>
<reference evidence="1 2" key="1">
    <citation type="journal article" date="2018" name="Nat. Genet.">
        <title>The Rosa genome provides new insights in the design of modern roses.</title>
        <authorList>
            <person name="Bendahmane M."/>
        </authorList>
    </citation>
    <scope>NUCLEOTIDE SEQUENCE [LARGE SCALE GENOMIC DNA]</scope>
    <source>
        <strain evidence="2">cv. Old Blush</strain>
    </source>
</reference>
<comment type="caution">
    <text evidence="1">The sequence shown here is derived from an EMBL/GenBank/DDBJ whole genome shotgun (WGS) entry which is preliminary data.</text>
</comment>